<protein>
    <recommendedName>
        <fullName evidence="4">Transferrin-binding protein B C-lobe/N-lobe beta barrel domain-containing protein</fullName>
    </recommendedName>
</protein>
<dbReference type="Gene3D" id="2.40.160.90">
    <property type="match status" value="1"/>
</dbReference>
<dbReference type="InterPro" id="IPR011250">
    <property type="entry name" value="OMP/PagP_B-barrel"/>
</dbReference>
<evidence type="ECO:0000313" key="2">
    <source>
        <dbReference type="EMBL" id="MFD0966537.1"/>
    </source>
</evidence>
<proteinExistence type="predicted"/>
<gene>
    <name evidence="2" type="ORF">ACFQ02_06745</name>
</gene>
<feature type="region of interest" description="Disordered" evidence="1">
    <location>
        <begin position="32"/>
        <end position="122"/>
    </location>
</feature>
<dbReference type="SUPFAM" id="SSF56925">
    <property type="entry name" value="OMPA-like"/>
    <property type="match status" value="1"/>
</dbReference>
<organism evidence="2 3">
    <name type="scientific">Seminibacterium arietis</name>
    <dbReference type="NCBI Taxonomy" id="1173502"/>
    <lineage>
        <taxon>Bacteria</taxon>
        <taxon>Pseudomonadati</taxon>
        <taxon>Pseudomonadota</taxon>
        <taxon>Gammaproteobacteria</taxon>
        <taxon>Pasteurellales</taxon>
        <taxon>Pasteurellaceae</taxon>
        <taxon>Seminibacterium</taxon>
    </lineage>
</organism>
<comment type="caution">
    <text evidence="2">The sequence shown here is derived from an EMBL/GenBank/DDBJ whole genome shotgun (WGS) entry which is preliminary data.</text>
</comment>
<dbReference type="RefSeq" id="WP_380820885.1">
    <property type="nucleotide sequence ID" value="NZ_JBHTJN010000011.1"/>
</dbReference>
<reference evidence="3" key="1">
    <citation type="journal article" date="2019" name="Int. J. Syst. Evol. Microbiol.">
        <title>The Global Catalogue of Microorganisms (GCM) 10K type strain sequencing project: providing services to taxonomists for standard genome sequencing and annotation.</title>
        <authorList>
            <consortium name="The Broad Institute Genomics Platform"/>
            <consortium name="The Broad Institute Genome Sequencing Center for Infectious Disease"/>
            <person name="Wu L."/>
            <person name="Ma J."/>
        </authorList>
    </citation>
    <scope>NUCLEOTIDE SEQUENCE [LARGE SCALE GENOMIC DNA]</scope>
    <source>
        <strain evidence="3">CCUG 61707</strain>
    </source>
</reference>
<evidence type="ECO:0008006" key="4">
    <source>
        <dbReference type="Google" id="ProtNLM"/>
    </source>
</evidence>
<dbReference type="EMBL" id="JBHTJN010000011">
    <property type="protein sequence ID" value="MFD0966537.1"/>
    <property type="molecule type" value="Genomic_DNA"/>
</dbReference>
<dbReference type="PROSITE" id="PS51257">
    <property type="entry name" value="PROKAR_LIPOPROTEIN"/>
    <property type="match status" value="1"/>
</dbReference>
<evidence type="ECO:0000256" key="1">
    <source>
        <dbReference type="SAM" id="MobiDB-lite"/>
    </source>
</evidence>
<name>A0ABW3IA37_9PAST</name>
<accession>A0ABW3IA37</accession>
<feature type="compositionally biased region" description="Basic and acidic residues" evidence="1">
    <location>
        <begin position="63"/>
        <end position="73"/>
    </location>
</feature>
<keyword evidence="3" id="KW-1185">Reference proteome</keyword>
<dbReference type="Proteomes" id="UP001596996">
    <property type="component" value="Unassembled WGS sequence"/>
</dbReference>
<evidence type="ECO:0000313" key="3">
    <source>
        <dbReference type="Proteomes" id="UP001596996"/>
    </source>
</evidence>
<sequence length="382" mass="42077">MKTTQLNLDKLTKKLTYSTLFLTALFGLSACSGSSNQSTPAPSQTPPSQPSGPSDKPSTPSEPSDKLSEEGKKVTWRQLTGFPPSSDVAVNDPYNEKQRGKISPDQNAAGYLNGDMRFGNNKDFRKEQDRKEVGYNPDFMNTGTIDKDTLQQYGTEGSYKFHFVNQKDSTYFTWKSESPSTVQGEKVYGLAAGYVAIPTTKPISELKSKGTATYKGHVITNKAKDSKEVHLADLELTADFSKLEISGKITKRDDALLDSRAKLDGENLSEYTTKQEEADRDRDLTLISKEEYDEMVAKNEKIKKTYRTLDITLNPAKIESANGVISFRKNTGGFKYKKMNGSDRDTGVWGGIFAGNEATEVVGEIQGGDSFASFGATEETKQ</sequence>